<reference evidence="1 2" key="1">
    <citation type="submission" date="2018-08" db="EMBL/GenBank/DDBJ databases">
        <title>A genome reference for cultivated species of the human gut microbiota.</title>
        <authorList>
            <person name="Zou Y."/>
            <person name="Xue W."/>
            <person name="Luo G."/>
        </authorList>
    </citation>
    <scope>NUCLEOTIDE SEQUENCE [LARGE SCALE GENOMIC DNA]</scope>
    <source>
        <strain evidence="1 2">AM07-24</strain>
    </source>
</reference>
<gene>
    <name evidence="1" type="ORF">DW099_01945</name>
</gene>
<dbReference type="AlphaFoldDB" id="A0A415E8K3"/>
<dbReference type="STRING" id="1776384.GCA_900086585_02670"/>
<protein>
    <submittedName>
        <fullName evidence="1">Uncharacterized protein</fullName>
    </submittedName>
</protein>
<proteinExistence type="predicted"/>
<organism evidence="1 2">
    <name type="scientific">Emergencia timonensis</name>
    <dbReference type="NCBI Taxonomy" id="1776384"/>
    <lineage>
        <taxon>Bacteria</taxon>
        <taxon>Bacillati</taxon>
        <taxon>Bacillota</taxon>
        <taxon>Clostridia</taxon>
        <taxon>Peptostreptococcales</taxon>
        <taxon>Anaerovoracaceae</taxon>
        <taxon>Emergencia</taxon>
    </lineage>
</organism>
<accession>A0A415E8K3</accession>
<comment type="caution">
    <text evidence="1">The sequence shown here is derived from an EMBL/GenBank/DDBJ whole genome shotgun (WGS) entry which is preliminary data.</text>
</comment>
<keyword evidence="2" id="KW-1185">Reference proteome</keyword>
<dbReference type="EMBL" id="QRMS01000001">
    <property type="protein sequence ID" value="RHJ90091.1"/>
    <property type="molecule type" value="Genomic_DNA"/>
</dbReference>
<dbReference type="OrthoDB" id="2055831at2"/>
<dbReference type="Proteomes" id="UP000284841">
    <property type="component" value="Unassembled WGS sequence"/>
</dbReference>
<sequence>MREKRMISDDQVVKRANAAVRLELEKRKARNQPIAVFDRKAQKVYMQDSDGTIIESSERLRRGRYSERKRNRT</sequence>
<evidence type="ECO:0000313" key="2">
    <source>
        <dbReference type="Proteomes" id="UP000284841"/>
    </source>
</evidence>
<name>A0A415E8K3_9FIRM</name>
<evidence type="ECO:0000313" key="1">
    <source>
        <dbReference type="EMBL" id="RHJ90091.1"/>
    </source>
</evidence>